<sequence length="756" mass="85178">MSMAILSVLQLTEVAAAYVFVILLLPWLFLRRRLAGFGSVPVRFMIYFLTGNFYIINLVYLLQLLHISCWLTLFLGTFAPFIATGFVKYKGGLLAALEKKLVQILLVLGGETGRKTLFLRLRRRMKRLLAALSRKGSEAVKKFGFEILVVFGLILLLVYMYGTNAVNVYGYCASDVVLHNYWINEMGHNNIFADGVYPFGMHCLLYHLHGLFRIPVYVLLRLFYVVQTVMIHLVLLAFLRCVCKSKYAPYIGIVIYIVSNRFYHYTYIRYHATLPQELGMAFILPAAYFAMAFLQEKNVVSRLKEAGDAGAEEAEKVGGEEKKEKGITVSGLYLALFAASISLTLTIHFYDTFIAGLFCIAIGVGFCFRVFRWEYFKRIVAAGIAGIVIAVLPMGAAYVTGTPPQGSLNWGISQLQSAASVSGGTGTDGGNKAGEGPTVLENILDRMEFFVTNDMETAQVLVGSIGLLFVLGLLWILFRKVDYGAVLVSFSIYMATMAVFQAASELGIMQLLEVTRYSVYLGYGIPAVWSLCVDALILILFRKAIVLNLCSFAALAASCVLTVRMGVRPPTCVTPYETNEAIICLNNIIRENKGQAWTICSANDERQMIGDCDLGFHYETIKFLKEMRSIDEETEITIPTSTVYFFIEKIPLLYRDPINTEKATRRVSPEGAGKPLSEEPGIKPYTEERRWVTMSHMYYWALAFKELYPNEMEVYYETEQFVCYRVRQNGYSLYNFAIDYGYNGYDETKKDQERGT</sequence>
<proteinExistence type="predicted"/>
<keyword evidence="1" id="KW-0812">Transmembrane</keyword>
<feature type="transmembrane region" description="Helical" evidence="1">
    <location>
        <begin position="214"/>
        <end position="235"/>
    </location>
</feature>
<feature type="transmembrane region" description="Helical" evidence="1">
    <location>
        <begin position="40"/>
        <end position="62"/>
    </location>
</feature>
<dbReference type="EMBL" id="RHJS01000002">
    <property type="protein sequence ID" value="RRK30274.1"/>
    <property type="molecule type" value="Genomic_DNA"/>
</dbReference>
<feature type="transmembrane region" description="Helical" evidence="1">
    <location>
        <begin position="379"/>
        <end position="399"/>
    </location>
</feature>
<feature type="transmembrane region" description="Helical" evidence="1">
    <location>
        <begin position="69"/>
        <end position="89"/>
    </location>
</feature>
<feature type="transmembrane region" description="Helical" evidence="1">
    <location>
        <begin position="457"/>
        <end position="478"/>
    </location>
</feature>
<name>A0A3R8KRQ1_9FIRM</name>
<evidence type="ECO:0000256" key="1">
    <source>
        <dbReference type="SAM" id="Phobius"/>
    </source>
</evidence>
<dbReference type="AlphaFoldDB" id="A0A3R8KRQ1"/>
<feature type="transmembrane region" description="Helical" evidence="1">
    <location>
        <begin position="247"/>
        <end position="266"/>
    </location>
</feature>
<gene>
    <name evidence="2" type="ORF">EBB54_01945</name>
</gene>
<keyword evidence="1" id="KW-0472">Membrane</keyword>
<feature type="transmembrane region" description="Helical" evidence="1">
    <location>
        <begin position="485"/>
        <end position="503"/>
    </location>
</feature>
<organism evidence="2 3">
    <name type="scientific">Schaedlerella arabinosiphila</name>
    <dbReference type="NCBI Taxonomy" id="2044587"/>
    <lineage>
        <taxon>Bacteria</taxon>
        <taxon>Bacillati</taxon>
        <taxon>Bacillota</taxon>
        <taxon>Clostridia</taxon>
        <taxon>Lachnospirales</taxon>
        <taxon>Lachnospiraceae</taxon>
        <taxon>Schaedlerella</taxon>
    </lineage>
</organism>
<dbReference type="RefSeq" id="WP_125126121.1">
    <property type="nucleotide sequence ID" value="NZ_RHJS01000002.1"/>
</dbReference>
<keyword evidence="3" id="KW-1185">Reference proteome</keyword>
<evidence type="ECO:0000313" key="2">
    <source>
        <dbReference type="EMBL" id="RRK30274.1"/>
    </source>
</evidence>
<accession>A0A3R8KRQ1</accession>
<feature type="transmembrane region" description="Helical" evidence="1">
    <location>
        <begin position="546"/>
        <end position="567"/>
    </location>
</feature>
<evidence type="ECO:0000313" key="3">
    <source>
        <dbReference type="Proteomes" id="UP000274920"/>
    </source>
</evidence>
<feature type="transmembrane region" description="Helical" evidence="1">
    <location>
        <begin position="523"/>
        <end position="541"/>
    </location>
</feature>
<feature type="transmembrane region" description="Helical" evidence="1">
    <location>
        <begin position="326"/>
        <end position="347"/>
    </location>
</feature>
<reference evidence="2" key="1">
    <citation type="submission" date="2018-10" db="EMBL/GenBank/DDBJ databases">
        <title>Schaedlerella arabinophila gen. nov. sp. nov., isolated from the mouse intestinal tract and comparative analysis with the genome of the closely related altered Schaedler flora strain ASF502.</title>
        <authorList>
            <person name="Miyake S."/>
            <person name="Soh M."/>
            <person name="Seedorf H."/>
        </authorList>
    </citation>
    <scope>NUCLEOTIDE SEQUENCE [LARGE SCALE GENOMIC DNA]</scope>
    <source>
        <strain evidence="2">DSM 106076</strain>
    </source>
</reference>
<dbReference type="Proteomes" id="UP000274920">
    <property type="component" value="Unassembled WGS sequence"/>
</dbReference>
<keyword evidence="1" id="KW-1133">Transmembrane helix</keyword>
<feature type="transmembrane region" description="Helical" evidence="1">
    <location>
        <begin position="101"/>
        <end position="122"/>
    </location>
</feature>
<feature type="transmembrane region" description="Helical" evidence="1">
    <location>
        <begin position="353"/>
        <end position="372"/>
    </location>
</feature>
<feature type="transmembrane region" description="Helical" evidence="1">
    <location>
        <begin position="278"/>
        <end position="294"/>
    </location>
</feature>
<feature type="transmembrane region" description="Helical" evidence="1">
    <location>
        <begin position="143"/>
        <end position="161"/>
    </location>
</feature>
<protein>
    <submittedName>
        <fullName evidence="2">Uncharacterized protein</fullName>
    </submittedName>
</protein>
<comment type="caution">
    <text evidence="2">The sequence shown here is derived from an EMBL/GenBank/DDBJ whole genome shotgun (WGS) entry which is preliminary data.</text>
</comment>